<organism evidence="3 4">
    <name type="scientific">Chlamydomonas schloesseri</name>
    <dbReference type="NCBI Taxonomy" id="2026947"/>
    <lineage>
        <taxon>Eukaryota</taxon>
        <taxon>Viridiplantae</taxon>
        <taxon>Chlorophyta</taxon>
        <taxon>core chlorophytes</taxon>
        <taxon>Chlorophyceae</taxon>
        <taxon>CS clade</taxon>
        <taxon>Chlamydomonadales</taxon>
        <taxon>Chlamydomonadaceae</taxon>
        <taxon>Chlamydomonas</taxon>
    </lineage>
</organism>
<dbReference type="PRINTS" id="PR00420">
    <property type="entry name" value="RNGMNOXGNASE"/>
</dbReference>
<proteinExistence type="predicted"/>
<dbReference type="Pfam" id="PF01494">
    <property type="entry name" value="FAD_binding_3"/>
    <property type="match status" value="1"/>
</dbReference>
<evidence type="ECO:0000313" key="3">
    <source>
        <dbReference type="EMBL" id="KAG2450909.1"/>
    </source>
</evidence>
<keyword evidence="4" id="KW-1185">Reference proteome</keyword>
<feature type="domain" description="FAD-binding" evidence="2">
    <location>
        <begin position="438"/>
        <end position="496"/>
    </location>
</feature>
<name>A0A836B946_9CHLO</name>
<evidence type="ECO:0000256" key="1">
    <source>
        <dbReference type="SAM" id="MobiDB-lite"/>
    </source>
</evidence>
<accession>A0A836B946</accession>
<dbReference type="GO" id="GO:0071949">
    <property type="term" value="F:FAD binding"/>
    <property type="evidence" value="ECO:0007669"/>
    <property type="project" value="InterPro"/>
</dbReference>
<dbReference type="Proteomes" id="UP000613740">
    <property type="component" value="Unassembled WGS sequence"/>
</dbReference>
<sequence length="653" mass="68258">MTNAINACAPKAPARSVQRLESVDVCIIGGGLGGLALAAGLRLRGIDAHVFEAAPKLRNETSTLISLGPNAWVALEELHPGLPADLKRRGVEDCTTITRLRPPPESGIEPTTLERPGSASRLTTIRWAETQDALALLVPDEVVHCDHPATGYTEEWEQQAPAVSPAAYAAAAEGTEAASGGAAAAEGGGAAEDGAATEARSSGKGPASSVVVHFRGQPSVRARLVVGADGIFSAVRAAMYPHEPPARYLGHMNWNCLLHNPGGNTVVDAHKPGQVIYTSDGGMGPDKRLEASLIAYMCDAGGGYTFWQVRMQYDQPCFTVDLLRHQQRQQQQQQRQQDGGADDGANGSSSNGDNAANEDNSRVDEGSANVILGGSGAARRGRGGMGVPGSKQRCLDRLKAAGWEWMVPLVAATPESSIFERALYDRLPLDDWAAPGRRVVLLGDSAHGMHPGPGQGARTAFEDAHQLTLALAALWPDVPAAVERYMEARVVRANRIQAFASEHCGLESVRRAAAPPGLTPAELWERSFEFRTWFDQYPRNPHGDPETKWWKPITGKQQAGAAEATAGAGAGAAAQEAAGRVEGGVMDGKTAADGRVVLEVRVVARDGACCGEGGKAGASAEAAGHGEAKGQEAADSGGGVDGVRVKLAVLKAA</sequence>
<dbReference type="Gene3D" id="3.50.50.60">
    <property type="entry name" value="FAD/NAD(P)-binding domain"/>
    <property type="match status" value="3"/>
</dbReference>
<dbReference type="EMBL" id="JAEHOD010000010">
    <property type="protein sequence ID" value="KAG2450909.1"/>
    <property type="molecule type" value="Genomic_DNA"/>
</dbReference>
<dbReference type="PANTHER" id="PTHR46496">
    <property type="match status" value="1"/>
</dbReference>
<comment type="caution">
    <text evidence="3">The sequence shown here is derived from an EMBL/GenBank/DDBJ whole genome shotgun (WGS) entry which is preliminary data.</text>
</comment>
<dbReference type="InterPro" id="IPR036188">
    <property type="entry name" value="FAD/NAD-bd_sf"/>
</dbReference>
<feature type="region of interest" description="Disordered" evidence="1">
    <location>
        <begin position="179"/>
        <end position="209"/>
    </location>
</feature>
<dbReference type="AlphaFoldDB" id="A0A836B946"/>
<dbReference type="Pfam" id="PF13450">
    <property type="entry name" value="NAD_binding_8"/>
    <property type="match status" value="1"/>
</dbReference>
<feature type="region of interest" description="Disordered" evidence="1">
    <location>
        <begin position="100"/>
        <end position="119"/>
    </location>
</feature>
<evidence type="ECO:0000259" key="2">
    <source>
        <dbReference type="Pfam" id="PF01494"/>
    </source>
</evidence>
<dbReference type="InterPro" id="IPR002938">
    <property type="entry name" value="FAD-bd"/>
</dbReference>
<protein>
    <recommendedName>
        <fullName evidence="2">FAD-binding domain-containing protein</fullName>
    </recommendedName>
</protein>
<feature type="region of interest" description="Disordered" evidence="1">
    <location>
        <begin position="613"/>
        <end position="638"/>
    </location>
</feature>
<dbReference type="PANTHER" id="PTHR46496:SF4">
    <property type="entry name" value="ZEAXANTHIN EPOXIDASE"/>
    <property type="match status" value="1"/>
</dbReference>
<evidence type="ECO:0000313" key="4">
    <source>
        <dbReference type="Proteomes" id="UP000613740"/>
    </source>
</evidence>
<dbReference type="OrthoDB" id="2017073at2759"/>
<feature type="region of interest" description="Disordered" evidence="1">
    <location>
        <begin position="326"/>
        <end position="391"/>
    </location>
</feature>
<reference evidence="3" key="1">
    <citation type="journal article" date="2020" name="bioRxiv">
        <title>Comparative genomics of Chlamydomonas.</title>
        <authorList>
            <person name="Craig R.J."/>
            <person name="Hasan A.R."/>
            <person name="Ness R.W."/>
            <person name="Keightley P.D."/>
        </authorList>
    </citation>
    <scope>NUCLEOTIDE SEQUENCE</scope>
    <source>
        <strain evidence="3">CCAP 11/173</strain>
    </source>
</reference>
<gene>
    <name evidence="3" type="ORF">HYH02_004741</name>
</gene>
<dbReference type="SUPFAM" id="SSF51905">
    <property type="entry name" value="FAD/NAD(P)-binding domain"/>
    <property type="match status" value="1"/>
</dbReference>
<feature type="compositionally biased region" description="Low complexity" evidence="1">
    <location>
        <begin position="328"/>
        <end position="358"/>
    </location>
</feature>